<proteinExistence type="predicted"/>
<dbReference type="AlphaFoldDB" id="A0A645GCN5"/>
<organism evidence="1">
    <name type="scientific">bioreactor metagenome</name>
    <dbReference type="NCBI Taxonomy" id="1076179"/>
    <lineage>
        <taxon>unclassified sequences</taxon>
        <taxon>metagenomes</taxon>
        <taxon>ecological metagenomes</taxon>
    </lineage>
</organism>
<comment type="caution">
    <text evidence="1">The sequence shown here is derived from an EMBL/GenBank/DDBJ whole genome shotgun (WGS) entry which is preliminary data.</text>
</comment>
<protein>
    <submittedName>
        <fullName evidence="1">Uncharacterized protein</fullName>
    </submittedName>
</protein>
<name>A0A645GCN5_9ZZZZ</name>
<gene>
    <name evidence="1" type="ORF">SDC9_169003</name>
</gene>
<sequence>MKLQIIPNKLLVKQNDSIQRNTFMLKNKEQCKMIDITRYLQFMYKEGDLDIT</sequence>
<evidence type="ECO:0000313" key="1">
    <source>
        <dbReference type="EMBL" id="MPN21623.1"/>
    </source>
</evidence>
<reference evidence="1" key="1">
    <citation type="submission" date="2019-08" db="EMBL/GenBank/DDBJ databases">
        <authorList>
            <person name="Kucharzyk K."/>
            <person name="Murdoch R.W."/>
            <person name="Higgins S."/>
            <person name="Loffler F."/>
        </authorList>
    </citation>
    <scope>NUCLEOTIDE SEQUENCE</scope>
</reference>
<dbReference type="EMBL" id="VSSQ01069637">
    <property type="protein sequence ID" value="MPN21623.1"/>
    <property type="molecule type" value="Genomic_DNA"/>
</dbReference>
<accession>A0A645GCN5</accession>